<dbReference type="Gene3D" id="3.30.720.150">
    <property type="match status" value="1"/>
</dbReference>
<dbReference type="FunFam" id="3.40.50.2000:FF:000012">
    <property type="entry name" value="UDP-N-acetylglucosamine--peptide N-acetylglucosaminyltransferase 110 kDa subunit"/>
    <property type="match status" value="1"/>
</dbReference>
<evidence type="ECO:0000256" key="4">
    <source>
        <dbReference type="ARBA" id="ARBA00015782"/>
    </source>
</evidence>
<evidence type="ECO:0000256" key="10">
    <source>
        <dbReference type="ARBA" id="ARBA00031470"/>
    </source>
</evidence>
<organism evidence="13 14">
    <name type="scientific">Paramormyrops kingsleyae</name>
    <dbReference type="NCBI Taxonomy" id="1676925"/>
    <lineage>
        <taxon>Eukaryota</taxon>
        <taxon>Metazoa</taxon>
        <taxon>Chordata</taxon>
        <taxon>Craniata</taxon>
        <taxon>Vertebrata</taxon>
        <taxon>Euteleostomi</taxon>
        <taxon>Actinopterygii</taxon>
        <taxon>Neopterygii</taxon>
        <taxon>Teleostei</taxon>
        <taxon>Osteoglossocephala</taxon>
        <taxon>Osteoglossomorpha</taxon>
        <taxon>Osteoglossiformes</taxon>
        <taxon>Mormyridae</taxon>
        <taxon>Paramormyrops</taxon>
    </lineage>
</organism>
<dbReference type="Gene3D" id="3.40.50.11380">
    <property type="match status" value="1"/>
</dbReference>
<dbReference type="UniPathway" id="UPA00378"/>
<evidence type="ECO:0000256" key="6">
    <source>
        <dbReference type="ARBA" id="ARBA00022679"/>
    </source>
</evidence>
<dbReference type="Gene3D" id="1.25.40.10">
    <property type="entry name" value="Tetratricopeptide repeat domain"/>
    <property type="match status" value="2"/>
</dbReference>
<dbReference type="PANTHER" id="PTHR44366:SF1">
    <property type="entry name" value="UDP-N-ACETYLGLUCOSAMINE--PEPTIDE N-ACETYLGLUCOSAMINYLTRANSFERASE 110 KDA SUBUNIT"/>
    <property type="match status" value="1"/>
</dbReference>
<reference evidence="13" key="1">
    <citation type="submission" date="2025-08" db="UniProtKB">
        <authorList>
            <consortium name="Ensembl"/>
        </authorList>
    </citation>
    <scope>IDENTIFICATION</scope>
</reference>
<name>A0A3B3SZG6_9TELE</name>
<dbReference type="Ensembl" id="ENSPKIT00000016424.1">
    <property type="protein sequence ID" value="ENSPKIP00000035491.1"/>
    <property type="gene ID" value="ENSPKIG00000014362.1"/>
</dbReference>
<dbReference type="FunFam" id="3.40.50.11380:FF:000001">
    <property type="entry name" value="UDP-N-acetylglucosamine--peptide N-acetylglucosaminyltransferase 110 kDa subunit"/>
    <property type="match status" value="1"/>
</dbReference>
<dbReference type="FunFam" id="1.25.40.10:FF:000252">
    <property type="entry name" value="O-linked N-acetylglucosamine (GlcNAc) transferase"/>
    <property type="match status" value="1"/>
</dbReference>
<dbReference type="SUPFAM" id="SSF48452">
    <property type="entry name" value="TPR-like"/>
    <property type="match status" value="2"/>
</dbReference>
<dbReference type="InterPro" id="IPR029489">
    <property type="entry name" value="OGT/SEC/SPY_C"/>
</dbReference>
<keyword evidence="7" id="KW-0677">Repeat</keyword>
<dbReference type="Pfam" id="PF13844">
    <property type="entry name" value="Glyco_transf_41"/>
    <property type="match status" value="1"/>
</dbReference>
<dbReference type="PROSITE" id="PS50005">
    <property type="entry name" value="TPR"/>
    <property type="match status" value="9"/>
</dbReference>
<dbReference type="GeneTree" id="ENSGT00940000155085"/>
<feature type="repeat" description="TPR" evidence="11">
    <location>
        <begin position="244"/>
        <end position="277"/>
    </location>
</feature>
<sequence>MASSVGNVADSTGLAELAHREYQSGDFEAAERHCMQLWRQEPDNTGVLLLLSSIHFQCRRLDRSAHFSTLAIKQNPMLAEAYSNLGNVYKERGQLQEAIEHYRHALRLKPDFIDGYINLAAALVAAGDMEGAVQAYVSALQYNPDLYCVRSDLGNLLKALGRLEEAKAVTLDPNFLDAYINLGNVLKEARIFDRAVAGYLRALSLSPNHAVVHGNLACVYYEQGLIDLAIDTYRRAIELQPHFPDAYCNLANALKEKGNVSEAEECYNTALRLCPTHADSLNNLANIKREQGNIEEAIQLYRKALEVFPEFAAAHSNLASVLQQQGKLQEALMHYKEAIRISPTFADAYSNMGNTLKEMQDVQGALQCYTRAIQINPAFADAHSNLASIHKDSGNIPEAIASYRTALKLKPDFPDAYCNLAHCLQIVCDWTDYDERMKKLVSIVADQLEKNRLPSVHPHHSMLYPLSHGFRKAIAERHGNLCLDKINALHKPPYEHAKDLKASGGRLRVGYVSSDFGNHPTSHLMQSIPGMHNSEKFEVFCYALSPDDSTNFRVKVMAEAHHFVDLSQIPCNGKAADRIHQDGVHILINMNGYTKGARNELFALRPAPIQAMWLGYPGTSGAPFMDYIASDLETSPIELAEQYSEKLAYMPHTFFIGDHANMFPHLKKKAVIDFKSNGHIFDNRIVLNGIDLKAFLDSLPDVKAVKMKCDSQETTDGNGALSMPVIPMNTAAEAIINMINQGQIQVTINSFTVSNGLATTQINNKAATGEEVPRTIVVTTRSQYGLPEDSIVYCNFNQLYKIDPPTLQMWVNILKRVPNSVLWLLRFPAVGEPNIQQCAQSMGLPISRIIFSPVAPKEEHVRRGQLADVCLDTPLCNGHTTGMDVLWAGTPMVTMPGETLASRVAASQLTCLGCPELIAMSRQDYEDVAVKLGTDMEYLKMVRARVWKQRICSPLFNTKQYTIDLEKLYVQMWEHYSAGAKPEHLVNLQPLESSESA</sequence>
<dbReference type="FunFam" id="1.25.40.10:FF:000013">
    <property type="entry name" value="UDP-N-acetylglucosamine--peptide N-acetylglucosaminyltransferase 110 kDa subunit"/>
    <property type="match status" value="1"/>
</dbReference>
<dbReference type="InterPro" id="IPR019734">
    <property type="entry name" value="TPR_rpt"/>
</dbReference>
<protein>
    <recommendedName>
        <fullName evidence="4">UDP-N-acetylglucosamine--peptide N-acetylglucosaminyltransferase 110 kDa subunit</fullName>
        <ecNumber evidence="3">2.4.1.255</ecNumber>
    </recommendedName>
    <alternativeName>
        <fullName evidence="9">O-GlcNAc transferase subunit p110</fullName>
    </alternativeName>
    <alternativeName>
        <fullName evidence="10">O-linked N-acetylglucosamine transferase 110 kDa subunit</fullName>
    </alternativeName>
</protein>
<keyword evidence="6" id="KW-0808">Transferase</keyword>
<dbReference type="SMART" id="SM00028">
    <property type="entry name" value="TPR"/>
    <property type="match status" value="11"/>
</dbReference>
<feature type="repeat" description="TPR" evidence="11">
    <location>
        <begin position="210"/>
        <end position="243"/>
    </location>
</feature>
<dbReference type="FunFam" id="3.30.720.150:FF:000001">
    <property type="entry name" value="UDP-N-acetylglucosamine--peptide N-acetylglucosaminyltransferase 110 kDa subunit"/>
    <property type="match status" value="1"/>
</dbReference>
<dbReference type="AlphaFoldDB" id="A0A3B3SZG6"/>
<feature type="repeat" description="TPR" evidence="11">
    <location>
        <begin position="176"/>
        <end position="209"/>
    </location>
</feature>
<dbReference type="PROSITE" id="PS50293">
    <property type="entry name" value="TPR_REGION"/>
    <property type="match status" value="5"/>
</dbReference>
<comment type="pathway">
    <text evidence="1">Protein modification; protein glycosylation.</text>
</comment>
<dbReference type="Pfam" id="PF00515">
    <property type="entry name" value="TPR_1"/>
    <property type="match status" value="1"/>
</dbReference>
<dbReference type="Pfam" id="PF13424">
    <property type="entry name" value="TPR_12"/>
    <property type="match status" value="1"/>
</dbReference>
<feature type="repeat" description="TPR" evidence="11">
    <location>
        <begin position="79"/>
        <end position="112"/>
    </location>
</feature>
<keyword evidence="14" id="KW-1185">Reference proteome</keyword>
<proteinExistence type="inferred from homology"/>
<dbReference type="Gene3D" id="3.40.50.2000">
    <property type="entry name" value="Glycogen Phosphorylase B"/>
    <property type="match status" value="1"/>
</dbReference>
<keyword evidence="5" id="KW-0328">Glycosyltransferase</keyword>
<dbReference type="GO" id="GO:0097363">
    <property type="term" value="F:protein O-acetylglucosaminyltransferase activity"/>
    <property type="evidence" value="ECO:0007669"/>
    <property type="project" value="UniProtKB-EC"/>
</dbReference>
<evidence type="ECO:0000256" key="8">
    <source>
        <dbReference type="ARBA" id="ARBA00022803"/>
    </source>
</evidence>
<feature type="repeat" description="TPR" evidence="11">
    <location>
        <begin position="312"/>
        <end position="345"/>
    </location>
</feature>
<evidence type="ECO:0000256" key="9">
    <source>
        <dbReference type="ARBA" id="ARBA00029769"/>
    </source>
</evidence>
<feature type="repeat" description="TPR" evidence="11">
    <location>
        <begin position="113"/>
        <end position="146"/>
    </location>
</feature>
<evidence type="ECO:0000313" key="14">
    <source>
        <dbReference type="Proteomes" id="UP000261540"/>
    </source>
</evidence>
<keyword evidence="8 11" id="KW-0802">TPR repeat</keyword>
<evidence type="ECO:0000256" key="11">
    <source>
        <dbReference type="PROSITE-ProRule" id="PRU00339"/>
    </source>
</evidence>
<dbReference type="GO" id="GO:0006493">
    <property type="term" value="P:protein O-linked glycosylation"/>
    <property type="evidence" value="ECO:0007669"/>
    <property type="project" value="InterPro"/>
</dbReference>
<dbReference type="PANTHER" id="PTHR44366">
    <property type="entry name" value="UDP-N-ACETYLGLUCOSAMINE--PEPTIDE N-ACETYLGLUCOSAMINYLTRANSFERASE 110 KDA SUBUNIT"/>
    <property type="match status" value="1"/>
</dbReference>
<evidence type="ECO:0000256" key="2">
    <source>
        <dbReference type="ARBA" id="ARBA00005386"/>
    </source>
</evidence>
<evidence type="ECO:0000256" key="3">
    <source>
        <dbReference type="ARBA" id="ARBA00011970"/>
    </source>
</evidence>
<dbReference type="Pfam" id="PF13414">
    <property type="entry name" value="TPR_11"/>
    <property type="match status" value="3"/>
</dbReference>
<feature type="domain" description="O-GlcNAc transferase C-terminal" evidence="12">
    <location>
        <begin position="427"/>
        <end position="965"/>
    </location>
</feature>
<evidence type="ECO:0000259" key="12">
    <source>
        <dbReference type="Pfam" id="PF13844"/>
    </source>
</evidence>
<comment type="similarity">
    <text evidence="2">Belongs to the glycosyltransferase 41 family. O-GlcNAc transferase subfamily.</text>
</comment>
<dbReference type="InterPro" id="IPR037919">
    <property type="entry name" value="OGT"/>
</dbReference>
<dbReference type="InterPro" id="IPR011990">
    <property type="entry name" value="TPR-like_helical_dom_sf"/>
</dbReference>
<reference evidence="13" key="2">
    <citation type="submission" date="2025-09" db="UniProtKB">
        <authorList>
            <consortium name="Ensembl"/>
        </authorList>
    </citation>
    <scope>IDENTIFICATION</scope>
</reference>
<feature type="repeat" description="TPR" evidence="11">
    <location>
        <begin position="278"/>
        <end position="311"/>
    </location>
</feature>
<evidence type="ECO:0000256" key="7">
    <source>
        <dbReference type="ARBA" id="ARBA00022737"/>
    </source>
</evidence>
<dbReference type="Proteomes" id="UP000261540">
    <property type="component" value="Unplaced"/>
</dbReference>
<accession>A0A3B3SZG6</accession>
<evidence type="ECO:0000256" key="1">
    <source>
        <dbReference type="ARBA" id="ARBA00004922"/>
    </source>
</evidence>
<evidence type="ECO:0000313" key="13">
    <source>
        <dbReference type="Ensembl" id="ENSPKIP00000035491.1"/>
    </source>
</evidence>
<feature type="repeat" description="TPR" evidence="11">
    <location>
        <begin position="380"/>
        <end position="413"/>
    </location>
</feature>
<feature type="repeat" description="TPR" evidence="11">
    <location>
        <begin position="346"/>
        <end position="379"/>
    </location>
</feature>
<evidence type="ECO:0000256" key="5">
    <source>
        <dbReference type="ARBA" id="ARBA00022676"/>
    </source>
</evidence>
<dbReference type="EC" id="2.4.1.255" evidence="3"/>